<dbReference type="RefSeq" id="WP_234687854.1">
    <property type="nucleotide sequence ID" value="NZ_CAHPRW010000004.1"/>
</dbReference>
<organism evidence="2 3">
    <name type="scientific">Comamonas aquatica</name>
    <dbReference type="NCBI Taxonomy" id="225991"/>
    <lineage>
        <taxon>Bacteria</taxon>
        <taxon>Pseudomonadati</taxon>
        <taxon>Pseudomonadota</taxon>
        <taxon>Betaproteobacteria</taxon>
        <taxon>Burkholderiales</taxon>
        <taxon>Comamonadaceae</taxon>
        <taxon>Comamonas</taxon>
    </lineage>
</organism>
<keyword evidence="1" id="KW-0732">Signal</keyword>
<evidence type="ECO:0000313" key="2">
    <source>
        <dbReference type="EMBL" id="CAB5697015.1"/>
    </source>
</evidence>
<evidence type="ECO:0000256" key="1">
    <source>
        <dbReference type="SAM" id="SignalP"/>
    </source>
</evidence>
<dbReference type="Proteomes" id="UP000834458">
    <property type="component" value="Unassembled WGS sequence"/>
</dbReference>
<accession>A0AA35D7X1</accession>
<reference evidence="2" key="1">
    <citation type="submission" date="2020-05" db="EMBL/GenBank/DDBJ databases">
        <authorList>
            <person name="Delgado-Blas J."/>
        </authorList>
    </citation>
    <scope>NUCLEOTIDE SEQUENCE</scope>
    <source>
        <strain evidence="2">BB1454</strain>
    </source>
</reference>
<protein>
    <submittedName>
        <fullName evidence="2">Poly-beta-1,6 N-acetyl-D-glucosamine export porin PgaA</fullName>
    </submittedName>
</protein>
<feature type="signal peptide" evidence="1">
    <location>
        <begin position="1"/>
        <end position="22"/>
    </location>
</feature>
<gene>
    <name evidence="2" type="ORF">GHA_02439</name>
</gene>
<feature type="chain" id="PRO_5041435237" evidence="1">
    <location>
        <begin position="23"/>
        <end position="310"/>
    </location>
</feature>
<comment type="caution">
    <text evidence="2">The sequence shown here is derived from an EMBL/GenBank/DDBJ whole genome shotgun (WGS) entry which is preliminary data.</text>
</comment>
<sequence length="310" mass="34643">MNLICYHTACAALLCAVTLSPAAASSDERPSRFVSAGVDGSNDSDGFSEFKPWTQYEGANGWGLRAGWQHYAIDGWSTEGRSLYLTHQQRTPSWTSQGRLGLNRSAGHSHWVGVWDGMYQLSRQTSAGVSLERDVVNSRRGLTEGLTATTAMAVLDQQLSPRWSLGLAAGSTWFSDDNRRDTLRSRWTFTLSEDQGLYAYATTRHYRNSEPYRRAYFSPERFREAALGLMWKKALNDQVVLSTHADLGRQYIDGEGQRLWHVGLYLSAPHRAAIQWKLGFATSRDHASSISGSSVSYRYTNAVANVRIPF</sequence>
<proteinExistence type="predicted"/>
<dbReference type="EMBL" id="CAHPSC010000035">
    <property type="protein sequence ID" value="CAB5697015.1"/>
    <property type="molecule type" value="Genomic_DNA"/>
</dbReference>
<dbReference type="AlphaFoldDB" id="A0AA35D7X1"/>
<evidence type="ECO:0000313" key="3">
    <source>
        <dbReference type="Proteomes" id="UP000834458"/>
    </source>
</evidence>
<name>A0AA35D7X1_9BURK</name>